<keyword evidence="2 4" id="KW-0067">ATP-binding</keyword>
<feature type="domain" description="ABC transporter" evidence="3">
    <location>
        <begin position="5"/>
        <end position="235"/>
    </location>
</feature>
<dbReference type="InterPro" id="IPR003593">
    <property type="entry name" value="AAA+_ATPase"/>
</dbReference>
<proteinExistence type="predicted"/>
<dbReference type="EMBL" id="CP039393">
    <property type="protein sequence ID" value="QCD36334.1"/>
    <property type="molecule type" value="Genomic_DNA"/>
</dbReference>
<accession>A0A4P7VM64</accession>
<organism evidence="4 5">
    <name type="scientific">Muribaculum gordoncarteri</name>
    <dbReference type="NCBI Taxonomy" id="2530390"/>
    <lineage>
        <taxon>Bacteria</taxon>
        <taxon>Pseudomonadati</taxon>
        <taxon>Bacteroidota</taxon>
        <taxon>Bacteroidia</taxon>
        <taxon>Bacteroidales</taxon>
        <taxon>Muribaculaceae</taxon>
        <taxon>Muribaculum</taxon>
    </lineage>
</organism>
<gene>
    <name evidence="4" type="ORF">E7746_10815</name>
</gene>
<dbReference type="PROSITE" id="PS00211">
    <property type="entry name" value="ABC_TRANSPORTER_1"/>
    <property type="match status" value="1"/>
</dbReference>
<dbReference type="InterPro" id="IPR027417">
    <property type="entry name" value="P-loop_NTPase"/>
</dbReference>
<keyword evidence="5" id="KW-1185">Reference proteome</keyword>
<evidence type="ECO:0000256" key="2">
    <source>
        <dbReference type="ARBA" id="ARBA00022840"/>
    </source>
</evidence>
<dbReference type="GO" id="GO:0005524">
    <property type="term" value="F:ATP binding"/>
    <property type="evidence" value="ECO:0007669"/>
    <property type="project" value="UniProtKB-KW"/>
</dbReference>
<dbReference type="RefSeq" id="WP_136410786.1">
    <property type="nucleotide sequence ID" value="NZ_CP039393.1"/>
</dbReference>
<dbReference type="AlphaFoldDB" id="A0A4P7VM64"/>
<name>A0A4P7VM64_9BACT</name>
<dbReference type="InterPro" id="IPR003439">
    <property type="entry name" value="ABC_transporter-like_ATP-bd"/>
</dbReference>
<sequence length="476" mass="53573">MNDLIKLESDKLRYMGLSVDNPCPVTVKSGVTAVIGANGSGKSTLGRILEKGWNIATNIVRPCRPDLKVKFIEFGDIHSLSGFHVEYYQQRHEATMNDEVPTVRELMGQRIDMPQWDIYCRRMRLEGIEDKKVNFLSSGELRKLLVVNVLLESPDLLIMDNPYIGLDAASRDLLDEAIADMSSRGISVMLLLCNPGEIPAVVDTVIPMIDMRIGEPITREGDVQIVRNRVMSLMDYAVDLERIPKSTRVTKHYEVALELRGCNVKYGRRMILENVSWTVRRGECWALAGPNGAGKSVLLSLVYADNPQAYSNDITIFDRKRGSGESIWDIKSRIGYVSPEMHLYFRHQGTVADVVAQGLGNTLGSFGRTNASNYEAAMRWLELFHLESFADRRYSTLSTGEQRMVLIARTLIKHPDLLILDEPLHGLDAARKRSVRAVVNALVHRDSPTLIYVTHFLPEVPECVSFTKTLEKLKNV</sequence>
<evidence type="ECO:0000256" key="1">
    <source>
        <dbReference type="ARBA" id="ARBA00022741"/>
    </source>
</evidence>
<dbReference type="Pfam" id="PF00005">
    <property type="entry name" value="ABC_tran"/>
    <property type="match status" value="2"/>
</dbReference>
<evidence type="ECO:0000313" key="4">
    <source>
        <dbReference type="EMBL" id="QCD36334.1"/>
    </source>
</evidence>
<dbReference type="Proteomes" id="UP000297031">
    <property type="component" value="Chromosome"/>
</dbReference>
<reference evidence="4 5" key="1">
    <citation type="submission" date="2019-02" db="EMBL/GenBank/DDBJ databases">
        <title>Isolation and identification of novel species under the genus Muribaculum.</title>
        <authorList>
            <person name="Miyake S."/>
            <person name="Ding Y."/>
            <person name="Low A."/>
            <person name="Soh M."/>
            <person name="Seedorf H."/>
        </authorList>
    </citation>
    <scope>NUCLEOTIDE SEQUENCE [LARGE SCALE GENOMIC DNA]</scope>
    <source>
        <strain evidence="4 5">TLL-A4</strain>
    </source>
</reference>
<dbReference type="SMART" id="SM00382">
    <property type="entry name" value="AAA"/>
    <property type="match status" value="2"/>
</dbReference>
<dbReference type="PANTHER" id="PTHR43158">
    <property type="entry name" value="SKFA PEPTIDE EXPORT ATP-BINDING PROTEIN SKFE"/>
    <property type="match status" value="1"/>
</dbReference>
<dbReference type="PROSITE" id="PS50893">
    <property type="entry name" value="ABC_TRANSPORTER_2"/>
    <property type="match status" value="2"/>
</dbReference>
<feature type="domain" description="ABC transporter" evidence="3">
    <location>
        <begin position="257"/>
        <end position="476"/>
    </location>
</feature>
<dbReference type="Gene3D" id="3.40.50.300">
    <property type="entry name" value="P-loop containing nucleotide triphosphate hydrolases"/>
    <property type="match status" value="2"/>
</dbReference>
<dbReference type="InterPro" id="IPR017871">
    <property type="entry name" value="ABC_transporter-like_CS"/>
</dbReference>
<evidence type="ECO:0000259" key="3">
    <source>
        <dbReference type="PROSITE" id="PS50893"/>
    </source>
</evidence>
<evidence type="ECO:0000313" key="5">
    <source>
        <dbReference type="Proteomes" id="UP000297031"/>
    </source>
</evidence>
<dbReference type="OrthoDB" id="9789994at2"/>
<protein>
    <submittedName>
        <fullName evidence="4">ATP-binding cassette domain-containing protein</fullName>
    </submittedName>
</protein>
<dbReference type="KEGG" id="mgod:E7746_10815"/>
<dbReference type="SUPFAM" id="SSF52540">
    <property type="entry name" value="P-loop containing nucleoside triphosphate hydrolases"/>
    <property type="match status" value="2"/>
</dbReference>
<dbReference type="PANTHER" id="PTHR43158:SF2">
    <property type="entry name" value="SKFA PEPTIDE EXPORT ATP-BINDING PROTEIN SKFE"/>
    <property type="match status" value="1"/>
</dbReference>
<dbReference type="GO" id="GO:0016887">
    <property type="term" value="F:ATP hydrolysis activity"/>
    <property type="evidence" value="ECO:0007669"/>
    <property type="project" value="InterPro"/>
</dbReference>
<keyword evidence="1" id="KW-0547">Nucleotide-binding</keyword>